<dbReference type="PANTHER" id="PTHR42648:SF11">
    <property type="entry name" value="TRANSPOSON TY4-P GAG-POL POLYPROTEIN"/>
    <property type="match status" value="1"/>
</dbReference>
<dbReference type="PROSITE" id="PS50994">
    <property type="entry name" value="INTEGRASE"/>
    <property type="match status" value="1"/>
</dbReference>
<evidence type="ECO:0000256" key="7">
    <source>
        <dbReference type="ARBA" id="ARBA00022842"/>
    </source>
</evidence>
<keyword evidence="13" id="KW-0511">Multifunctional enzyme</keyword>
<keyword evidence="11" id="KW-0808">Transferase</keyword>
<dbReference type="EMBL" id="AVOT02000759">
    <property type="protein sequence ID" value="MBW0464353.1"/>
    <property type="molecule type" value="Genomic_DNA"/>
</dbReference>
<evidence type="ECO:0000256" key="8">
    <source>
        <dbReference type="ARBA" id="ARBA00022884"/>
    </source>
</evidence>
<keyword evidence="18" id="KW-1185">Reference proteome</keyword>
<keyword evidence="1" id="KW-0815">Transposition</keyword>
<keyword evidence="3" id="KW-0540">Nuclease</keyword>
<keyword evidence="10" id="KW-0695">RNA-directed DNA polymerase</keyword>
<evidence type="ECO:0000256" key="5">
    <source>
        <dbReference type="ARBA" id="ARBA00022759"/>
    </source>
</evidence>
<dbReference type="GO" id="GO:0016787">
    <property type="term" value="F:hydrolase activity"/>
    <property type="evidence" value="ECO:0007669"/>
    <property type="project" value="UniProtKB-KW"/>
</dbReference>
<dbReference type="PANTHER" id="PTHR42648">
    <property type="entry name" value="TRANSPOSASE, PUTATIVE-RELATED"/>
    <property type="match status" value="1"/>
</dbReference>
<name>A0A9Q3BFV7_9BASI</name>
<keyword evidence="8" id="KW-0694">RNA-binding</keyword>
<dbReference type="GO" id="GO:0032196">
    <property type="term" value="P:transposition"/>
    <property type="evidence" value="ECO:0007669"/>
    <property type="project" value="UniProtKB-KW"/>
</dbReference>
<reference evidence="17" key="1">
    <citation type="submission" date="2021-03" db="EMBL/GenBank/DDBJ databases">
        <title>Draft genome sequence of rust myrtle Austropuccinia psidii MF-1, a brazilian biotype.</title>
        <authorList>
            <person name="Quecine M.C."/>
            <person name="Pachon D.M.R."/>
            <person name="Bonatelli M.L."/>
            <person name="Correr F.H."/>
            <person name="Franceschini L.M."/>
            <person name="Leite T.F."/>
            <person name="Margarido G.R.A."/>
            <person name="Almeida C.A."/>
            <person name="Ferrarezi J.A."/>
            <person name="Labate C.A."/>
        </authorList>
    </citation>
    <scope>NUCLEOTIDE SEQUENCE</scope>
    <source>
        <strain evidence="17">MF-1</strain>
    </source>
</reference>
<comment type="catalytic activity">
    <reaction evidence="14">
        <text>DNA(n) + a 2'-deoxyribonucleoside 5'-triphosphate = DNA(n+1) + diphosphate</text>
        <dbReference type="Rhea" id="RHEA:22508"/>
        <dbReference type="Rhea" id="RHEA-COMP:17339"/>
        <dbReference type="Rhea" id="RHEA-COMP:17340"/>
        <dbReference type="ChEBI" id="CHEBI:33019"/>
        <dbReference type="ChEBI" id="CHEBI:61560"/>
        <dbReference type="ChEBI" id="CHEBI:173112"/>
        <dbReference type="EC" id="2.7.7.49"/>
    </reaction>
</comment>
<accession>A0A9Q3BFV7</accession>
<evidence type="ECO:0000256" key="9">
    <source>
        <dbReference type="ARBA" id="ARBA00022908"/>
    </source>
</evidence>
<evidence type="ECO:0000256" key="11">
    <source>
        <dbReference type="ARBA" id="ARBA00022932"/>
    </source>
</evidence>
<evidence type="ECO:0000256" key="14">
    <source>
        <dbReference type="ARBA" id="ARBA00048173"/>
    </source>
</evidence>
<comment type="catalytic activity">
    <reaction evidence="15">
        <text>DNA(n) + a 2'-deoxyribonucleoside 5'-triphosphate = DNA(n+1) + diphosphate</text>
        <dbReference type="Rhea" id="RHEA:22508"/>
        <dbReference type="Rhea" id="RHEA-COMP:17339"/>
        <dbReference type="Rhea" id="RHEA-COMP:17340"/>
        <dbReference type="ChEBI" id="CHEBI:33019"/>
        <dbReference type="ChEBI" id="CHEBI:61560"/>
        <dbReference type="ChEBI" id="CHEBI:173112"/>
        <dbReference type="EC" id="2.7.7.7"/>
    </reaction>
</comment>
<dbReference type="Proteomes" id="UP000765509">
    <property type="component" value="Unassembled WGS sequence"/>
</dbReference>
<dbReference type="GO" id="GO:0003964">
    <property type="term" value="F:RNA-directed DNA polymerase activity"/>
    <property type="evidence" value="ECO:0007669"/>
    <property type="project" value="UniProtKB-KW"/>
</dbReference>
<dbReference type="InterPro" id="IPR012337">
    <property type="entry name" value="RNaseH-like_sf"/>
</dbReference>
<proteinExistence type="predicted"/>
<dbReference type="AlphaFoldDB" id="A0A9Q3BFV7"/>
<organism evidence="17 18">
    <name type="scientific">Austropuccinia psidii MF-1</name>
    <dbReference type="NCBI Taxonomy" id="1389203"/>
    <lineage>
        <taxon>Eukaryota</taxon>
        <taxon>Fungi</taxon>
        <taxon>Dikarya</taxon>
        <taxon>Basidiomycota</taxon>
        <taxon>Pucciniomycotina</taxon>
        <taxon>Pucciniomycetes</taxon>
        <taxon>Pucciniales</taxon>
        <taxon>Sphaerophragmiaceae</taxon>
        <taxon>Austropuccinia</taxon>
    </lineage>
</organism>
<evidence type="ECO:0000256" key="13">
    <source>
        <dbReference type="ARBA" id="ARBA00023268"/>
    </source>
</evidence>
<dbReference type="GO" id="GO:0006310">
    <property type="term" value="P:DNA recombination"/>
    <property type="evidence" value="ECO:0007669"/>
    <property type="project" value="UniProtKB-KW"/>
</dbReference>
<dbReference type="GO" id="GO:0046872">
    <property type="term" value="F:metal ion binding"/>
    <property type="evidence" value="ECO:0007669"/>
    <property type="project" value="UniProtKB-KW"/>
</dbReference>
<dbReference type="Pfam" id="PF07727">
    <property type="entry name" value="RVT_2"/>
    <property type="match status" value="2"/>
</dbReference>
<evidence type="ECO:0000259" key="16">
    <source>
        <dbReference type="PROSITE" id="PS50994"/>
    </source>
</evidence>
<dbReference type="InterPro" id="IPR013103">
    <property type="entry name" value="RVT_2"/>
</dbReference>
<evidence type="ECO:0000256" key="12">
    <source>
        <dbReference type="ARBA" id="ARBA00023172"/>
    </source>
</evidence>
<dbReference type="InterPro" id="IPR036397">
    <property type="entry name" value="RNaseH_sf"/>
</dbReference>
<sequence>MFPDHQTILSRSLADCAFIVDAWVTGERTAHKPKPRTTIPRSSACNPLCNSQMLTTTSCKPPLPARVRVKSQALRTDNTQEFTLATFSKSLAKLGLCFVPSLPYSPQENGEAKSLNRTLGDMARAMLTCFWQLAYTSTCFIHNWIPNSWSAKSSPYQELYGQPPSIATLYPFGADTLVHILAVHQHHKLDAREIESSFIFPQFQPSNKTLESPNKGSLRHIVNTMSLGEVPTEQYFESGNWAINLIILAKDVSIPDHLGKALSGAYQEECRAACWTELDQMATRDVWEVLPKLPGIKTIGNQWVFDLKHNLDGTMEKFKARLVARGGKQRPGIDCAKMYVPMASLMSLRLLLGTAVLKCCQKASFDVLRLKKALYGICQAGRCWWKFLSGILEHLGFVATEVDQSLYIFHNRVLVIAIWIHVDDGVIMSNTPRAISDFRSTLCAELHIKWSDKMAQIVGLECVIGKGEVVMMQQHLTEGILEAYPQQLI</sequence>
<gene>
    <name evidence="17" type="ORF">O181_004068</name>
</gene>
<dbReference type="Gene3D" id="3.30.420.10">
    <property type="entry name" value="Ribonuclease H-like superfamily/Ribonuclease H"/>
    <property type="match status" value="1"/>
</dbReference>
<evidence type="ECO:0000256" key="6">
    <source>
        <dbReference type="ARBA" id="ARBA00022801"/>
    </source>
</evidence>
<keyword evidence="4" id="KW-0479">Metal-binding</keyword>
<evidence type="ECO:0000256" key="2">
    <source>
        <dbReference type="ARBA" id="ARBA00022695"/>
    </source>
</evidence>
<comment type="caution">
    <text evidence="17">The sequence shown here is derived from an EMBL/GenBank/DDBJ whole genome shotgun (WGS) entry which is preliminary data.</text>
</comment>
<dbReference type="InterPro" id="IPR001584">
    <property type="entry name" value="Integrase_cat-core"/>
</dbReference>
<dbReference type="GO" id="GO:0003887">
    <property type="term" value="F:DNA-directed DNA polymerase activity"/>
    <property type="evidence" value="ECO:0007669"/>
    <property type="project" value="UniProtKB-KW"/>
</dbReference>
<dbReference type="GO" id="GO:0005634">
    <property type="term" value="C:nucleus"/>
    <property type="evidence" value="ECO:0007669"/>
    <property type="project" value="UniProtKB-ARBA"/>
</dbReference>
<protein>
    <recommendedName>
        <fullName evidence="16">Integrase catalytic domain-containing protein</fullName>
    </recommendedName>
</protein>
<feature type="domain" description="Integrase catalytic" evidence="16">
    <location>
        <begin position="72"/>
        <end position="127"/>
    </location>
</feature>
<evidence type="ECO:0000256" key="15">
    <source>
        <dbReference type="ARBA" id="ARBA00049244"/>
    </source>
</evidence>
<evidence type="ECO:0000256" key="1">
    <source>
        <dbReference type="ARBA" id="ARBA00022578"/>
    </source>
</evidence>
<evidence type="ECO:0000313" key="18">
    <source>
        <dbReference type="Proteomes" id="UP000765509"/>
    </source>
</evidence>
<keyword evidence="5" id="KW-0255">Endonuclease</keyword>
<keyword evidence="2" id="KW-0548">Nucleotidyltransferase</keyword>
<keyword evidence="9" id="KW-0229">DNA integration</keyword>
<keyword evidence="7" id="KW-0460">Magnesium</keyword>
<dbReference type="InterPro" id="IPR039537">
    <property type="entry name" value="Retrotran_Ty1/copia-like"/>
</dbReference>
<evidence type="ECO:0000256" key="10">
    <source>
        <dbReference type="ARBA" id="ARBA00022918"/>
    </source>
</evidence>
<evidence type="ECO:0000256" key="3">
    <source>
        <dbReference type="ARBA" id="ARBA00022722"/>
    </source>
</evidence>
<keyword evidence="12" id="KW-0233">DNA recombination</keyword>
<evidence type="ECO:0000313" key="17">
    <source>
        <dbReference type="EMBL" id="MBW0464353.1"/>
    </source>
</evidence>
<keyword evidence="11" id="KW-0239">DNA-directed DNA polymerase</keyword>
<dbReference type="GO" id="GO:0015074">
    <property type="term" value="P:DNA integration"/>
    <property type="evidence" value="ECO:0007669"/>
    <property type="project" value="UniProtKB-KW"/>
</dbReference>
<keyword evidence="6" id="KW-0378">Hydrolase</keyword>
<evidence type="ECO:0000256" key="4">
    <source>
        <dbReference type="ARBA" id="ARBA00022723"/>
    </source>
</evidence>
<dbReference type="GO" id="GO:0003723">
    <property type="term" value="F:RNA binding"/>
    <property type="evidence" value="ECO:0007669"/>
    <property type="project" value="UniProtKB-KW"/>
</dbReference>
<dbReference type="OrthoDB" id="7691805at2759"/>
<dbReference type="SUPFAM" id="SSF53098">
    <property type="entry name" value="Ribonuclease H-like"/>
    <property type="match status" value="1"/>
</dbReference>
<dbReference type="GO" id="GO:0004519">
    <property type="term" value="F:endonuclease activity"/>
    <property type="evidence" value="ECO:0007669"/>
    <property type="project" value="UniProtKB-KW"/>
</dbReference>